<reference evidence="10 11" key="1">
    <citation type="submission" date="2016-04" db="EMBL/GenBank/DDBJ databases">
        <title>Draft genome sequence of freshwater magnetotactic bacteria Magnetospirillum marisnigri SP-1 and Magnetospirillum moscoviense BB-1.</title>
        <authorList>
            <person name="Koziaeva V."/>
            <person name="Dziuba M.V."/>
            <person name="Ivanov T.M."/>
            <person name="Kuznetsov B."/>
            <person name="Grouzdev D.S."/>
        </authorList>
    </citation>
    <scope>NUCLEOTIDE SEQUENCE [LARGE SCALE GENOMIC DNA]</scope>
    <source>
        <strain evidence="10 11">SP-1</strain>
    </source>
</reference>
<dbReference type="InterPro" id="IPR027417">
    <property type="entry name" value="P-loop_NTPase"/>
</dbReference>
<feature type="transmembrane region" description="Helical" evidence="7">
    <location>
        <begin position="152"/>
        <end position="174"/>
    </location>
</feature>
<keyword evidence="6 7" id="KW-0472">Membrane</keyword>
<dbReference type="Pfam" id="PF00005">
    <property type="entry name" value="ABC_tran"/>
    <property type="match status" value="2"/>
</dbReference>
<keyword evidence="4" id="KW-0067">ATP-binding</keyword>
<accession>A0A178MQI4</accession>
<dbReference type="InterPro" id="IPR011527">
    <property type="entry name" value="ABC1_TM_dom"/>
</dbReference>
<dbReference type="PANTHER" id="PTHR24221">
    <property type="entry name" value="ATP-BINDING CASSETTE SUB-FAMILY B"/>
    <property type="match status" value="1"/>
</dbReference>
<feature type="transmembrane region" description="Helical" evidence="7">
    <location>
        <begin position="45"/>
        <end position="67"/>
    </location>
</feature>
<feature type="transmembrane region" description="Helical" evidence="7">
    <location>
        <begin position="271"/>
        <end position="290"/>
    </location>
</feature>
<dbReference type="InterPro" id="IPR003439">
    <property type="entry name" value="ABC_transporter-like_ATP-bd"/>
</dbReference>
<feature type="transmembrane region" description="Helical" evidence="7">
    <location>
        <begin position="1011"/>
        <end position="1035"/>
    </location>
</feature>
<feature type="domain" description="ABC transmembrane type-1" evidence="9">
    <location>
        <begin position="45"/>
        <end position="324"/>
    </location>
</feature>
<gene>
    <name evidence="10" type="ORF">A6A04_16210</name>
</gene>
<evidence type="ECO:0000256" key="1">
    <source>
        <dbReference type="ARBA" id="ARBA00004651"/>
    </source>
</evidence>
<dbReference type="InterPro" id="IPR036640">
    <property type="entry name" value="ABC1_TM_sf"/>
</dbReference>
<dbReference type="InterPro" id="IPR003593">
    <property type="entry name" value="AAA+_ATPase"/>
</dbReference>
<dbReference type="Pfam" id="PF00664">
    <property type="entry name" value="ABC_membrane"/>
    <property type="match status" value="2"/>
</dbReference>
<sequence length="1303" mass="140566">MRHLLRRALPPLWFRQELKGLWRSLVTPPESILEMAGLRRCFADLMAATVVLNLLGLALPLILLQVYDRILPNSALDTLGALVTGIVVAVGLETVLRVARSAVTAWTSGRFEHMASSRVFRSLLRSPLGHFEMSGAGAHLETLNAIGRLKDFYAGQTFVTVFDIPFALLFIGLLALFGGWLALVPVGLAIAMMVVGVVEGHRLRILLKRRILFDQSRGNFILEALSTIQTVKSLAMEAQLQRRHDRLLENSALAEFQVADLSHRTAALGRLFSSLTTILVVALGSLLVITGEMSTGVLAACSLLAGRATQPIQLVLDRWTRFQAARLAEERLETLLEDPGGTATLPPLPALSGRMSLDAVRLCNESGGDILAGVTLSIAPGEMIGITGDSGTGKSTLLGLMGGLMRPSSGSIRLDGHDLADYAPDSYRAHIGFIAQRSELYRGTIMENLSGFDPQRVEAAREVARDLGIERFVARLPLGYSTPVAQGPQDSLPRGIRQLIAIGRVLARRPDIILFDEANTAVDGAGNQALRDLLERLKGKVTIVLVSSRPSLLNLADRNFEIQAGRLSPAGQTSLRPVSDTASAAAAMIGPMILASLAGEERDAPTSLADADFLRGLRQASSLGRCLVPLLEAMRWCTDPRRLAEAMPHIQSKLDIVAFRNVMANLGFGSSSIVMKGEPVEPRLLPCLFMAADGSPLVLLDADRGGVTVYDGVDGASRSIPHSRLWGTAYFFSAVDAATSSKPAHWFRGLMERFRGLIWAILAQSLVINILSLGVPLFTMSVYDKVIGSGDPRMLIGILGGVAIVVVAEHVLQELRNRANGYMGVRLNFIISAMVFERTMALPLQITERVGIAGQLARFRELESFRTLFTDGLAVALLDLPFVFFYVLVLFLLGGPVALVPLAALGMFLLILVGLMPMVRARVADMARTTNQRQEFVVETLTKMRSLHTDGLQDIWEHRFRAYSADAAMAGRHAAALSGALSAVSQALVIGAGIATMSVGVHQVLAGRMSAGALIASMMVVWRVLAPMQAGFWLLQRMEQARNTVRQVEGLLSLRTESEDRPLAGGSLRLKGSVTFSRVSIRYTNDSDPALLGVSFQANPGDVVAVVGPDGSGKSTLLKLIAGLYQPQAGNVVIDDMDIRQIDPVELRKAIAYAPQVPELLFGTIAQNLRLAHPNASEADLWHALDMAGVRSEVENLSSGLDTRVGDARSNVIPGALAQGLSLARAYLKRSPIILLDEPVTGLDSEGDRKFREVIEWTRGLATIFLVTHRPSHLSLADQILVLEKGAIRIAGPASEVRAKLAG</sequence>
<dbReference type="EMBL" id="LWQT01000046">
    <property type="protein sequence ID" value="OAN51319.1"/>
    <property type="molecule type" value="Genomic_DNA"/>
</dbReference>
<feature type="domain" description="ABC transmembrane type-1" evidence="9">
    <location>
        <begin position="765"/>
        <end position="1040"/>
    </location>
</feature>
<feature type="transmembrane region" description="Helical" evidence="7">
    <location>
        <begin position="974"/>
        <end position="999"/>
    </location>
</feature>
<dbReference type="Proteomes" id="UP000078428">
    <property type="component" value="Unassembled WGS sequence"/>
</dbReference>
<dbReference type="GO" id="GO:0016887">
    <property type="term" value="F:ATP hydrolysis activity"/>
    <property type="evidence" value="ECO:0007669"/>
    <property type="project" value="InterPro"/>
</dbReference>
<evidence type="ECO:0008006" key="12">
    <source>
        <dbReference type="Google" id="ProtNLM"/>
    </source>
</evidence>
<feature type="domain" description="ABC transporter" evidence="8">
    <location>
        <begin position="355"/>
        <end position="589"/>
    </location>
</feature>
<feature type="transmembrane region" description="Helical" evidence="7">
    <location>
        <begin position="868"/>
        <end position="893"/>
    </location>
</feature>
<dbReference type="Gene3D" id="1.20.1560.10">
    <property type="entry name" value="ABC transporter type 1, transmembrane domain"/>
    <property type="match status" value="2"/>
</dbReference>
<comment type="subcellular location">
    <subcellularLocation>
        <location evidence="1">Cell membrane</location>
        <topology evidence="1">Multi-pass membrane protein</topology>
    </subcellularLocation>
</comment>
<dbReference type="SMART" id="SM00382">
    <property type="entry name" value="AAA"/>
    <property type="match status" value="2"/>
</dbReference>
<keyword evidence="5 7" id="KW-1133">Transmembrane helix</keyword>
<feature type="transmembrane region" description="Helical" evidence="7">
    <location>
        <begin position="79"/>
        <end position="99"/>
    </location>
</feature>
<dbReference type="GO" id="GO:0005886">
    <property type="term" value="C:plasma membrane"/>
    <property type="evidence" value="ECO:0007669"/>
    <property type="project" value="UniProtKB-SubCell"/>
</dbReference>
<feature type="transmembrane region" description="Helical" evidence="7">
    <location>
        <begin position="180"/>
        <end position="200"/>
    </location>
</feature>
<feature type="transmembrane region" description="Helical" evidence="7">
    <location>
        <begin position="899"/>
        <end position="919"/>
    </location>
</feature>
<dbReference type="SUPFAM" id="SSF90123">
    <property type="entry name" value="ABC transporter transmembrane region"/>
    <property type="match status" value="2"/>
</dbReference>
<keyword evidence="3" id="KW-0547">Nucleotide-binding</keyword>
<evidence type="ECO:0000259" key="8">
    <source>
        <dbReference type="PROSITE" id="PS50893"/>
    </source>
</evidence>
<comment type="caution">
    <text evidence="10">The sequence shown here is derived from an EMBL/GenBank/DDBJ whole genome shotgun (WGS) entry which is preliminary data.</text>
</comment>
<evidence type="ECO:0000256" key="5">
    <source>
        <dbReference type="ARBA" id="ARBA00022989"/>
    </source>
</evidence>
<dbReference type="Gene3D" id="3.40.50.300">
    <property type="entry name" value="P-loop containing nucleotide triphosphate hydrolases"/>
    <property type="match status" value="2"/>
</dbReference>
<name>A0A178MQI4_9PROT</name>
<dbReference type="GO" id="GO:0140359">
    <property type="term" value="F:ABC-type transporter activity"/>
    <property type="evidence" value="ECO:0007669"/>
    <property type="project" value="InterPro"/>
</dbReference>
<evidence type="ECO:0000313" key="11">
    <source>
        <dbReference type="Proteomes" id="UP000078428"/>
    </source>
</evidence>
<dbReference type="InterPro" id="IPR039421">
    <property type="entry name" value="Type_1_exporter"/>
</dbReference>
<dbReference type="OrthoDB" id="5288404at2"/>
<keyword evidence="2 7" id="KW-0812">Transmembrane</keyword>
<feature type="domain" description="ABC transporter" evidence="8">
    <location>
        <begin position="1074"/>
        <end position="1301"/>
    </location>
</feature>
<feature type="transmembrane region" description="Helical" evidence="7">
    <location>
        <begin position="757"/>
        <end position="782"/>
    </location>
</feature>
<dbReference type="SUPFAM" id="SSF52540">
    <property type="entry name" value="P-loop containing nucleoside triphosphate hydrolases"/>
    <property type="match status" value="2"/>
</dbReference>
<protein>
    <recommendedName>
        <fullName evidence="12">ATP-binding protein</fullName>
    </recommendedName>
</protein>
<evidence type="ECO:0000313" key="10">
    <source>
        <dbReference type="EMBL" id="OAN51319.1"/>
    </source>
</evidence>
<dbReference type="PANTHER" id="PTHR24221:SF248">
    <property type="entry name" value="ABC TRANSPORTER TRANSMEMBRANE REGION"/>
    <property type="match status" value="1"/>
</dbReference>
<evidence type="ECO:0000256" key="6">
    <source>
        <dbReference type="ARBA" id="ARBA00023136"/>
    </source>
</evidence>
<dbReference type="RefSeq" id="WP_082914782.1">
    <property type="nucleotide sequence ID" value="NZ_LWQT01000046.1"/>
</dbReference>
<evidence type="ECO:0000256" key="7">
    <source>
        <dbReference type="SAM" id="Phobius"/>
    </source>
</evidence>
<evidence type="ECO:0000256" key="2">
    <source>
        <dbReference type="ARBA" id="ARBA00022692"/>
    </source>
</evidence>
<dbReference type="PROSITE" id="PS50893">
    <property type="entry name" value="ABC_TRANSPORTER_2"/>
    <property type="match status" value="2"/>
</dbReference>
<evidence type="ECO:0000256" key="4">
    <source>
        <dbReference type="ARBA" id="ARBA00022840"/>
    </source>
</evidence>
<dbReference type="STRING" id="1285242.A6A04_16210"/>
<dbReference type="GO" id="GO:0034040">
    <property type="term" value="F:ATPase-coupled lipid transmembrane transporter activity"/>
    <property type="evidence" value="ECO:0007669"/>
    <property type="project" value="TreeGrafter"/>
</dbReference>
<organism evidence="10 11">
    <name type="scientific">Paramagnetospirillum marisnigri</name>
    <dbReference type="NCBI Taxonomy" id="1285242"/>
    <lineage>
        <taxon>Bacteria</taxon>
        <taxon>Pseudomonadati</taxon>
        <taxon>Pseudomonadota</taxon>
        <taxon>Alphaproteobacteria</taxon>
        <taxon>Rhodospirillales</taxon>
        <taxon>Magnetospirillaceae</taxon>
        <taxon>Paramagnetospirillum</taxon>
    </lineage>
</organism>
<evidence type="ECO:0000259" key="9">
    <source>
        <dbReference type="PROSITE" id="PS50929"/>
    </source>
</evidence>
<proteinExistence type="predicted"/>
<dbReference type="GO" id="GO:0005524">
    <property type="term" value="F:ATP binding"/>
    <property type="evidence" value="ECO:0007669"/>
    <property type="project" value="UniProtKB-KW"/>
</dbReference>
<keyword evidence="11" id="KW-1185">Reference proteome</keyword>
<dbReference type="PROSITE" id="PS50929">
    <property type="entry name" value="ABC_TM1F"/>
    <property type="match status" value="2"/>
</dbReference>
<evidence type="ECO:0000256" key="3">
    <source>
        <dbReference type="ARBA" id="ARBA00022741"/>
    </source>
</evidence>